<keyword evidence="2" id="KW-1185">Reference proteome</keyword>
<name>A0A0N5A0Z7_PARTI</name>
<reference evidence="3" key="1">
    <citation type="submission" date="2017-02" db="UniProtKB">
        <authorList>
            <consortium name="WormBaseParasite"/>
        </authorList>
    </citation>
    <scope>IDENTIFICATION</scope>
</reference>
<accession>A0A0N5A0Z7</accession>
<sequence>MVALSREERSQWTSPIMWRSPFHWALLLAVRIDDLARCRVCRLRASYRLELRGRNDRCVATGRRFFHGLRIGRLRHRRGACFGRAWDISTGPSTPDKVSRMSATGREAKFASV</sequence>
<proteinExistence type="predicted"/>
<dbReference type="WBParaSite" id="PTRK_0001527500.1">
    <property type="protein sequence ID" value="PTRK_0001527500.1"/>
    <property type="gene ID" value="PTRK_0001527500"/>
</dbReference>
<evidence type="ECO:0000313" key="3">
    <source>
        <dbReference type="WBParaSite" id="PTRK_0001527500.1"/>
    </source>
</evidence>
<evidence type="ECO:0000313" key="2">
    <source>
        <dbReference type="Proteomes" id="UP000038045"/>
    </source>
</evidence>
<protein>
    <submittedName>
        <fullName evidence="3">Secreted protein</fullName>
    </submittedName>
</protein>
<organism evidence="2 3">
    <name type="scientific">Parastrongyloides trichosuri</name>
    <name type="common">Possum-specific nematode worm</name>
    <dbReference type="NCBI Taxonomy" id="131310"/>
    <lineage>
        <taxon>Eukaryota</taxon>
        <taxon>Metazoa</taxon>
        <taxon>Ecdysozoa</taxon>
        <taxon>Nematoda</taxon>
        <taxon>Chromadorea</taxon>
        <taxon>Rhabditida</taxon>
        <taxon>Tylenchina</taxon>
        <taxon>Panagrolaimomorpha</taxon>
        <taxon>Strongyloidoidea</taxon>
        <taxon>Strongyloididae</taxon>
        <taxon>Parastrongyloides</taxon>
    </lineage>
</organism>
<evidence type="ECO:0000256" key="1">
    <source>
        <dbReference type="SAM" id="MobiDB-lite"/>
    </source>
</evidence>
<dbReference type="AlphaFoldDB" id="A0A0N5A0Z7"/>
<dbReference type="Proteomes" id="UP000038045">
    <property type="component" value="Unplaced"/>
</dbReference>
<feature type="region of interest" description="Disordered" evidence="1">
    <location>
        <begin position="91"/>
        <end position="113"/>
    </location>
</feature>